<comment type="caution">
    <text evidence="1">The sequence shown here is derived from an EMBL/GenBank/DDBJ whole genome shotgun (WGS) entry which is preliminary data.</text>
</comment>
<reference evidence="1" key="1">
    <citation type="journal article" date="2015" name="Nature">
        <title>Complex archaea that bridge the gap between prokaryotes and eukaryotes.</title>
        <authorList>
            <person name="Spang A."/>
            <person name="Saw J.H."/>
            <person name="Jorgensen S.L."/>
            <person name="Zaremba-Niedzwiedzka K."/>
            <person name="Martijn J."/>
            <person name="Lind A.E."/>
            <person name="van Eijk R."/>
            <person name="Schleper C."/>
            <person name="Guy L."/>
            <person name="Ettema T.J."/>
        </authorList>
    </citation>
    <scope>NUCLEOTIDE SEQUENCE</scope>
</reference>
<evidence type="ECO:0008006" key="2">
    <source>
        <dbReference type="Google" id="ProtNLM"/>
    </source>
</evidence>
<dbReference type="InterPro" id="IPR027417">
    <property type="entry name" value="P-loop_NTPase"/>
</dbReference>
<name>A0A0F9IFC8_9ZZZZ</name>
<sequence>KGYHSFNIIGSFGTGKSSFLWALERSLKKDESYFDTKFNGRTDFLKIVGDYQSLRTALYNELDVKEDLSGNQMLFNKIYERYEKAKAKNGLLVIAIDEFGKFLEYAAKNNSEEELYFLQKLAEFINEASRNIILITTLHQNLESYAYNLEKAQIQEWRKVKGRFIDLTFNEPVEQLILLASKAIDHPKGKKVKHHTSSFIKEFDLFSFQEENLKSIESNLFPLSAISAYSLANSLQRYGQNERSLFTFLNSITFSKFIESGTPFELPEAYDYLFEEFYGFITSKNNPDYTNWASIKNALERAELLTETGGSLIQELLKSIGLLNIFAKKSAKINHEFFLNYFSSKFTLEDIENALLLLQKNHA</sequence>
<protein>
    <recommendedName>
        <fullName evidence="2">AAA+ ATPase domain-containing protein</fullName>
    </recommendedName>
</protein>
<dbReference type="SUPFAM" id="SSF52540">
    <property type="entry name" value="P-loop containing nucleoside triphosphate hydrolases"/>
    <property type="match status" value="1"/>
</dbReference>
<dbReference type="AlphaFoldDB" id="A0A0F9IFC8"/>
<organism evidence="1">
    <name type="scientific">marine sediment metagenome</name>
    <dbReference type="NCBI Taxonomy" id="412755"/>
    <lineage>
        <taxon>unclassified sequences</taxon>
        <taxon>metagenomes</taxon>
        <taxon>ecological metagenomes</taxon>
    </lineage>
</organism>
<proteinExistence type="predicted"/>
<accession>A0A0F9IFC8</accession>
<evidence type="ECO:0000313" key="1">
    <source>
        <dbReference type="EMBL" id="KKL92500.1"/>
    </source>
</evidence>
<feature type="non-terminal residue" evidence="1">
    <location>
        <position position="1"/>
    </location>
</feature>
<dbReference type="Gene3D" id="3.40.50.300">
    <property type="entry name" value="P-loop containing nucleotide triphosphate hydrolases"/>
    <property type="match status" value="1"/>
</dbReference>
<gene>
    <name evidence="1" type="ORF">LCGC14_1884090</name>
</gene>
<dbReference type="EMBL" id="LAZR01019447">
    <property type="protein sequence ID" value="KKL92500.1"/>
    <property type="molecule type" value="Genomic_DNA"/>
</dbReference>